<dbReference type="Proteomes" id="UP000053268">
    <property type="component" value="Unassembled WGS sequence"/>
</dbReference>
<keyword evidence="3" id="KW-1185">Reference proteome</keyword>
<reference evidence="2 3" key="1">
    <citation type="journal article" date="2015" name="Nat. Commun.">
        <title>Outbred genome sequencing and CRISPR/Cas9 gene editing in butterflies.</title>
        <authorList>
            <person name="Li X."/>
            <person name="Fan D."/>
            <person name="Zhang W."/>
            <person name="Liu G."/>
            <person name="Zhang L."/>
            <person name="Zhao L."/>
            <person name="Fang X."/>
            <person name="Chen L."/>
            <person name="Dong Y."/>
            <person name="Chen Y."/>
            <person name="Ding Y."/>
            <person name="Zhao R."/>
            <person name="Feng M."/>
            <person name="Zhu Y."/>
            <person name="Feng Y."/>
            <person name="Jiang X."/>
            <person name="Zhu D."/>
            <person name="Xiang H."/>
            <person name="Feng X."/>
            <person name="Li S."/>
            <person name="Wang J."/>
            <person name="Zhang G."/>
            <person name="Kronforst M.R."/>
            <person name="Wang W."/>
        </authorList>
    </citation>
    <scope>NUCLEOTIDE SEQUENCE [LARGE SCALE GENOMIC DNA]</scope>
    <source>
        <strain evidence="2">Ya'a_city_454_Px</strain>
        <tissue evidence="2">Whole body</tissue>
    </source>
</reference>
<gene>
    <name evidence="2" type="ORF">RR46_00958</name>
</gene>
<evidence type="ECO:0000313" key="3">
    <source>
        <dbReference type="Proteomes" id="UP000053268"/>
    </source>
</evidence>
<proteinExistence type="predicted"/>
<sequence length="153" mass="17321">MAGHGGAWRGMAGQRADTDNGERNCTLLAVHVSCFERVIVALTVQHLFVTKRDEWTESSRIENVQSEDERGERGVRGADSSSGRLERTHQSIRAWGWPLHKCRGELFLNELLCLEHSERNEQNDSLGVWTGRSTERKQGGVGEEMYLCETQHI</sequence>
<evidence type="ECO:0000313" key="2">
    <source>
        <dbReference type="EMBL" id="KPJ02976.1"/>
    </source>
</evidence>
<name>A0A0N0PA29_PAPXU</name>
<organism evidence="2 3">
    <name type="scientific">Papilio xuthus</name>
    <name type="common">Asian swallowtail butterfly</name>
    <dbReference type="NCBI Taxonomy" id="66420"/>
    <lineage>
        <taxon>Eukaryota</taxon>
        <taxon>Metazoa</taxon>
        <taxon>Ecdysozoa</taxon>
        <taxon>Arthropoda</taxon>
        <taxon>Hexapoda</taxon>
        <taxon>Insecta</taxon>
        <taxon>Pterygota</taxon>
        <taxon>Neoptera</taxon>
        <taxon>Endopterygota</taxon>
        <taxon>Lepidoptera</taxon>
        <taxon>Glossata</taxon>
        <taxon>Ditrysia</taxon>
        <taxon>Papilionoidea</taxon>
        <taxon>Papilionidae</taxon>
        <taxon>Papilioninae</taxon>
        <taxon>Papilio</taxon>
    </lineage>
</organism>
<dbReference type="AlphaFoldDB" id="A0A0N0PA29"/>
<feature type="region of interest" description="Disordered" evidence="1">
    <location>
        <begin position="58"/>
        <end position="83"/>
    </location>
</feature>
<feature type="compositionally biased region" description="Basic and acidic residues" evidence="1">
    <location>
        <begin position="67"/>
        <end position="76"/>
    </location>
</feature>
<protein>
    <submittedName>
        <fullName evidence="2">Uncharacterized protein</fullName>
    </submittedName>
</protein>
<evidence type="ECO:0000256" key="1">
    <source>
        <dbReference type="SAM" id="MobiDB-lite"/>
    </source>
</evidence>
<accession>A0A0N0PA29</accession>
<dbReference type="EMBL" id="KQ459199">
    <property type="protein sequence ID" value="KPJ02976.1"/>
    <property type="molecule type" value="Genomic_DNA"/>
</dbReference>